<feature type="compositionally biased region" description="Polar residues" evidence="1">
    <location>
        <begin position="268"/>
        <end position="287"/>
    </location>
</feature>
<evidence type="ECO:0000313" key="3">
    <source>
        <dbReference type="Proteomes" id="UP001057375"/>
    </source>
</evidence>
<dbReference type="EMBL" id="BQXS01000059">
    <property type="protein sequence ID" value="GKT27804.1"/>
    <property type="molecule type" value="Genomic_DNA"/>
</dbReference>
<protein>
    <submittedName>
        <fullName evidence="2">Uncharacterized protein</fullName>
    </submittedName>
</protein>
<feature type="compositionally biased region" description="Basic and acidic residues" evidence="1">
    <location>
        <begin position="162"/>
        <end position="182"/>
    </location>
</feature>
<keyword evidence="3" id="KW-1185">Reference proteome</keyword>
<organism evidence="2 3">
    <name type="scientific">Aduncisulcus paluster</name>
    <dbReference type="NCBI Taxonomy" id="2918883"/>
    <lineage>
        <taxon>Eukaryota</taxon>
        <taxon>Metamonada</taxon>
        <taxon>Carpediemonas-like organisms</taxon>
        <taxon>Aduncisulcus</taxon>
    </lineage>
</organism>
<evidence type="ECO:0000313" key="2">
    <source>
        <dbReference type="EMBL" id="GKT27804.1"/>
    </source>
</evidence>
<feature type="compositionally biased region" description="Basic and acidic residues" evidence="1">
    <location>
        <begin position="191"/>
        <end position="210"/>
    </location>
</feature>
<feature type="compositionally biased region" description="Low complexity" evidence="1">
    <location>
        <begin position="318"/>
        <end position="334"/>
    </location>
</feature>
<gene>
    <name evidence="2" type="ORF">ADUPG1_000194</name>
</gene>
<name>A0ABQ5K5D7_9EUKA</name>
<feature type="compositionally biased region" description="Low complexity" evidence="1">
    <location>
        <begin position="288"/>
        <end position="306"/>
    </location>
</feature>
<reference evidence="2" key="1">
    <citation type="submission" date="2022-03" db="EMBL/GenBank/DDBJ databases">
        <title>Draft genome sequence of Aduncisulcus paluster, a free-living microaerophilic Fornicata.</title>
        <authorList>
            <person name="Yuyama I."/>
            <person name="Kume K."/>
            <person name="Tamura T."/>
            <person name="Inagaki Y."/>
            <person name="Hashimoto T."/>
        </authorList>
    </citation>
    <scope>NUCLEOTIDE SEQUENCE</scope>
    <source>
        <strain evidence="2">NY0171</strain>
    </source>
</reference>
<evidence type="ECO:0000256" key="1">
    <source>
        <dbReference type="SAM" id="MobiDB-lite"/>
    </source>
</evidence>
<feature type="region of interest" description="Disordered" evidence="1">
    <location>
        <begin position="234"/>
        <end position="335"/>
    </location>
</feature>
<dbReference type="Proteomes" id="UP001057375">
    <property type="component" value="Unassembled WGS sequence"/>
</dbReference>
<accession>A0ABQ5K5D7</accession>
<feature type="region of interest" description="Disordered" evidence="1">
    <location>
        <begin position="1"/>
        <end position="35"/>
    </location>
</feature>
<feature type="non-terminal residue" evidence="2">
    <location>
        <position position="1"/>
    </location>
</feature>
<proteinExistence type="predicted"/>
<feature type="compositionally biased region" description="Basic and acidic residues" evidence="1">
    <location>
        <begin position="242"/>
        <end position="254"/>
    </location>
</feature>
<comment type="caution">
    <text evidence="2">The sequence shown here is derived from an EMBL/GenBank/DDBJ whole genome shotgun (WGS) entry which is preliminary data.</text>
</comment>
<sequence length="417" mass="48723">SLPHNHRYHEPLSHDPPYHKPVSQRGPYRRPIQKSIYHEPHTLGDLQTQKDPHYRLHSQPSHAIYSPISVHKKRNIVVLGPSVEKQEISLFRPALSQTIRTLKPKPIPSQPMQSQPSLKSSTIQTETFLLTSEEKEKLQVEAQLDLIQQQIQELESQYHEQRKIRKKEEKQAKKLIQEQKEKEKRRKKREERRLRRLQERESQLEKDREKDHLIAQNRVFFRPNMHKYDFSTVDSRVPSLDESPKKDTEIHTKESSLFQKSEIDHVSLPSSPLSQPKYRPSQTEYKTSSLCPSSPFSPSKPSTSSSKHQHPGSSRLNTSKLSTSMSLPTSSSSSFHPCSAAHPQFSQTLSSLHKKAEHLHQKELYLTKIGEQVCSSFRKSLDIASDRERQRIQTLDHVLSEIQRFRKNRREKREARE</sequence>
<feature type="region of interest" description="Disordered" evidence="1">
    <location>
        <begin position="162"/>
        <end position="210"/>
    </location>
</feature>
<feature type="compositionally biased region" description="Basic and acidic residues" evidence="1">
    <location>
        <begin position="8"/>
        <end position="18"/>
    </location>
</feature>